<reference evidence="2 3" key="1">
    <citation type="submission" date="2017-07" db="EMBL/GenBank/DDBJ databases">
        <title>Leptospira spp. isolated from tropical soils.</title>
        <authorList>
            <person name="Thibeaux R."/>
            <person name="Iraola G."/>
            <person name="Ferres I."/>
            <person name="Bierque E."/>
            <person name="Girault D."/>
            <person name="Soupe-Gilbert M.-E."/>
            <person name="Picardeau M."/>
            <person name="Goarant C."/>
        </authorList>
    </citation>
    <scope>NUCLEOTIDE SEQUENCE [LARGE SCALE GENOMIC DNA]</scope>
    <source>
        <strain evidence="2 3">FH2-C-A2</strain>
    </source>
</reference>
<evidence type="ECO:0000313" key="2">
    <source>
        <dbReference type="EMBL" id="PJZ64253.1"/>
    </source>
</evidence>
<organism evidence="2 3">
    <name type="scientific">Leptospira wolffii</name>
    <dbReference type="NCBI Taxonomy" id="409998"/>
    <lineage>
        <taxon>Bacteria</taxon>
        <taxon>Pseudomonadati</taxon>
        <taxon>Spirochaetota</taxon>
        <taxon>Spirochaetia</taxon>
        <taxon>Leptospirales</taxon>
        <taxon>Leptospiraceae</taxon>
        <taxon>Leptospira</taxon>
    </lineage>
</organism>
<gene>
    <name evidence="2" type="ORF">CH371_19260</name>
</gene>
<dbReference type="PANTHER" id="PTHR38342">
    <property type="entry name" value="SLR5037 PROTEIN"/>
    <property type="match status" value="1"/>
</dbReference>
<dbReference type="InterPro" id="IPR016796">
    <property type="entry name" value="UCP021774"/>
</dbReference>
<evidence type="ECO:0000259" key="1">
    <source>
        <dbReference type="Pfam" id="PF03625"/>
    </source>
</evidence>
<proteinExistence type="predicted"/>
<sequence length="127" mass="14260">MKYIVDTDKSVEEASADLQKNVLEAKYGVLHVHDLKETMKKKGVEFPEECRIFEVCNPIKAKAVLSEDMEMNFALPCRISVYTQNGKTRIGMLRPESLLASLSSSEVLAKEARDVEADLIRVIQASK</sequence>
<dbReference type="PIRSF" id="PIRSF021774">
    <property type="entry name" value="UCP021774"/>
    <property type="match status" value="1"/>
</dbReference>
<dbReference type="PANTHER" id="PTHR38342:SF1">
    <property type="entry name" value="SLR5037 PROTEIN"/>
    <property type="match status" value="1"/>
</dbReference>
<dbReference type="CDD" id="cd14797">
    <property type="entry name" value="DUF302"/>
    <property type="match status" value="1"/>
</dbReference>
<dbReference type="RefSeq" id="WP_100760309.1">
    <property type="nucleotide sequence ID" value="NZ_NPDT01000011.1"/>
</dbReference>
<dbReference type="SUPFAM" id="SSF103247">
    <property type="entry name" value="TT1751-like"/>
    <property type="match status" value="1"/>
</dbReference>
<dbReference type="InterPro" id="IPR005180">
    <property type="entry name" value="DUF302"/>
</dbReference>
<dbReference type="Pfam" id="PF03625">
    <property type="entry name" value="DUF302"/>
    <property type="match status" value="1"/>
</dbReference>
<dbReference type="EMBL" id="NPDT01000011">
    <property type="protein sequence ID" value="PJZ64253.1"/>
    <property type="molecule type" value="Genomic_DNA"/>
</dbReference>
<evidence type="ECO:0000313" key="3">
    <source>
        <dbReference type="Proteomes" id="UP000231912"/>
    </source>
</evidence>
<dbReference type="AlphaFoldDB" id="A0A2M9Z745"/>
<feature type="domain" description="DUF302" evidence="1">
    <location>
        <begin position="33"/>
        <end position="95"/>
    </location>
</feature>
<comment type="caution">
    <text evidence="2">The sequence shown here is derived from an EMBL/GenBank/DDBJ whole genome shotgun (WGS) entry which is preliminary data.</text>
</comment>
<name>A0A2M9Z745_9LEPT</name>
<dbReference type="Gene3D" id="3.30.310.70">
    <property type="entry name" value="TT1751-like domain"/>
    <property type="match status" value="1"/>
</dbReference>
<accession>A0A2M9Z745</accession>
<dbReference type="InterPro" id="IPR035923">
    <property type="entry name" value="TT1751-like_sf"/>
</dbReference>
<dbReference type="Proteomes" id="UP000231912">
    <property type="component" value="Unassembled WGS sequence"/>
</dbReference>
<protein>
    <recommendedName>
        <fullName evidence="1">DUF302 domain-containing protein</fullName>
    </recommendedName>
</protein>